<keyword evidence="3" id="KW-1185">Reference proteome</keyword>
<dbReference type="InterPro" id="IPR002589">
    <property type="entry name" value="Macro_dom"/>
</dbReference>
<feature type="domain" description="Macro" evidence="1">
    <location>
        <begin position="6"/>
        <end position="198"/>
    </location>
</feature>
<evidence type="ECO:0000313" key="2">
    <source>
        <dbReference type="EMBL" id="CAG9316544.1"/>
    </source>
</evidence>
<dbReference type="AlphaFoldDB" id="A0AAU9IWL3"/>
<dbReference type="PANTHER" id="PTHR11106">
    <property type="entry name" value="GANGLIOSIDE INDUCED DIFFERENTIATION ASSOCIATED PROTEIN 2-RELATED"/>
    <property type="match status" value="1"/>
</dbReference>
<comment type="caution">
    <text evidence="2">The sequence shown here is derived from an EMBL/GenBank/DDBJ whole genome shotgun (WGS) entry which is preliminary data.</text>
</comment>
<evidence type="ECO:0000259" key="1">
    <source>
        <dbReference type="PROSITE" id="PS51154"/>
    </source>
</evidence>
<gene>
    <name evidence="2" type="ORF">BSTOLATCC_MIC16653</name>
</gene>
<reference evidence="2" key="1">
    <citation type="submission" date="2021-09" db="EMBL/GenBank/DDBJ databases">
        <authorList>
            <consortium name="AG Swart"/>
            <person name="Singh M."/>
            <person name="Singh A."/>
            <person name="Seah K."/>
            <person name="Emmerich C."/>
        </authorList>
    </citation>
    <scope>NUCLEOTIDE SEQUENCE</scope>
    <source>
        <strain evidence="2">ATCC30299</strain>
    </source>
</reference>
<dbReference type="InterPro" id="IPR043472">
    <property type="entry name" value="Macro_dom-like"/>
</dbReference>
<evidence type="ECO:0000313" key="3">
    <source>
        <dbReference type="Proteomes" id="UP001162131"/>
    </source>
</evidence>
<dbReference type="SMART" id="SM00506">
    <property type="entry name" value="A1pp"/>
    <property type="match status" value="1"/>
</dbReference>
<protein>
    <recommendedName>
        <fullName evidence="1">Macro domain-containing protein</fullName>
    </recommendedName>
</protein>
<dbReference type="PROSITE" id="PS51154">
    <property type="entry name" value="MACRO"/>
    <property type="match status" value="1"/>
</dbReference>
<proteinExistence type="predicted"/>
<name>A0AAU9IWL3_9CILI</name>
<dbReference type="Gene3D" id="3.40.220.10">
    <property type="entry name" value="Leucine Aminopeptidase, subunit E, domain 1"/>
    <property type="match status" value="1"/>
</dbReference>
<dbReference type="Proteomes" id="UP001162131">
    <property type="component" value="Unassembled WGS sequence"/>
</dbReference>
<accession>A0AAU9IWL3</accession>
<sequence length="344" mass="39806">MSREKILKCASGTLNNIELEICAGSVLDLEVDTIANAANERLENKGGLAYQIVHDGGREIQEDCDRYIKTYGDLRTGSVAITIAGKLRYQKILHVVGPRLKDHKPVKFDHKDDLVKAVFNCMVKADEEGFSSIGIPAISCGIFSFPIEEASLCHIEAFICYAGMYVRSNPNAFLRKVIFSLFNKNELDWFLKAFMEKWQGFDFVMYLGNRDTQNLAKISWICELCDCNFENNLDFLRFSANHDHLFKKKTCDFCIFQYRITNCSICKSSYFDNTSADIFNWILCRECKNWKEERSSRCCRQLCYECLLQRKENEVKTEDEIKCICGAFALKEFQMQNNQYYAYN</sequence>
<dbReference type="EMBL" id="CAJZBQ010000016">
    <property type="protein sequence ID" value="CAG9316544.1"/>
    <property type="molecule type" value="Genomic_DNA"/>
</dbReference>
<organism evidence="2 3">
    <name type="scientific">Blepharisma stoltei</name>
    <dbReference type="NCBI Taxonomy" id="1481888"/>
    <lineage>
        <taxon>Eukaryota</taxon>
        <taxon>Sar</taxon>
        <taxon>Alveolata</taxon>
        <taxon>Ciliophora</taxon>
        <taxon>Postciliodesmatophora</taxon>
        <taxon>Heterotrichea</taxon>
        <taxon>Heterotrichida</taxon>
        <taxon>Blepharismidae</taxon>
        <taxon>Blepharisma</taxon>
    </lineage>
</organism>
<dbReference type="CDD" id="cd02907">
    <property type="entry name" value="Macro_Af1521_BAL-like"/>
    <property type="match status" value="1"/>
</dbReference>
<dbReference type="Pfam" id="PF01661">
    <property type="entry name" value="Macro"/>
    <property type="match status" value="1"/>
</dbReference>
<dbReference type="SUPFAM" id="SSF52949">
    <property type="entry name" value="Macro domain-like"/>
    <property type="match status" value="1"/>
</dbReference>